<dbReference type="SUPFAM" id="SSF56672">
    <property type="entry name" value="DNA/RNA polymerases"/>
    <property type="match status" value="1"/>
</dbReference>
<protein>
    <recommendedName>
        <fullName evidence="5">Integrase catalytic domain-containing protein</fullName>
    </recommendedName>
</protein>
<dbReference type="AlphaFoldDB" id="A0A8J6CU53"/>
<keyword evidence="7" id="KW-1185">Reference proteome</keyword>
<dbReference type="InterPro" id="IPR039537">
    <property type="entry name" value="Retrotran_Ty1/copia-like"/>
</dbReference>
<dbReference type="Pfam" id="PF14244">
    <property type="entry name" value="Retrotran_gag_3"/>
    <property type="match status" value="1"/>
</dbReference>
<dbReference type="Pfam" id="PF13976">
    <property type="entry name" value="gag_pre-integrs"/>
    <property type="match status" value="1"/>
</dbReference>
<evidence type="ECO:0000256" key="4">
    <source>
        <dbReference type="ARBA" id="ARBA00022801"/>
    </source>
</evidence>
<dbReference type="PROSITE" id="PS50994">
    <property type="entry name" value="INTEGRASE"/>
    <property type="match status" value="1"/>
</dbReference>
<evidence type="ECO:0000313" key="6">
    <source>
        <dbReference type="EMBL" id="KAG8483501.1"/>
    </source>
</evidence>
<proteinExistence type="predicted"/>
<keyword evidence="3" id="KW-0064">Aspartyl protease</keyword>
<dbReference type="CDD" id="cd09272">
    <property type="entry name" value="RNase_HI_RT_Ty1"/>
    <property type="match status" value="1"/>
</dbReference>
<keyword evidence="2" id="KW-0479">Metal-binding</keyword>
<evidence type="ECO:0000259" key="5">
    <source>
        <dbReference type="PROSITE" id="PS50994"/>
    </source>
</evidence>
<dbReference type="Pfam" id="PF22936">
    <property type="entry name" value="Pol_BBD"/>
    <property type="match status" value="1"/>
</dbReference>
<dbReference type="SUPFAM" id="SSF53098">
    <property type="entry name" value="Ribonuclease H-like"/>
    <property type="match status" value="1"/>
</dbReference>
<organism evidence="6 7">
    <name type="scientific">Gossypium anomalum</name>
    <dbReference type="NCBI Taxonomy" id="47600"/>
    <lineage>
        <taxon>Eukaryota</taxon>
        <taxon>Viridiplantae</taxon>
        <taxon>Streptophyta</taxon>
        <taxon>Embryophyta</taxon>
        <taxon>Tracheophyta</taxon>
        <taxon>Spermatophyta</taxon>
        <taxon>Magnoliopsida</taxon>
        <taxon>eudicotyledons</taxon>
        <taxon>Gunneridae</taxon>
        <taxon>Pentapetalae</taxon>
        <taxon>rosids</taxon>
        <taxon>malvids</taxon>
        <taxon>Malvales</taxon>
        <taxon>Malvaceae</taxon>
        <taxon>Malvoideae</taxon>
        <taxon>Gossypium</taxon>
    </lineage>
</organism>
<dbReference type="GO" id="GO:0046872">
    <property type="term" value="F:metal ion binding"/>
    <property type="evidence" value="ECO:0007669"/>
    <property type="project" value="UniProtKB-KW"/>
</dbReference>
<accession>A0A8J6CU53</accession>
<dbReference type="InterPro" id="IPR036397">
    <property type="entry name" value="RNaseH_sf"/>
</dbReference>
<evidence type="ECO:0000256" key="1">
    <source>
        <dbReference type="ARBA" id="ARBA00022670"/>
    </source>
</evidence>
<dbReference type="InterPro" id="IPR012337">
    <property type="entry name" value="RNaseH-like_sf"/>
</dbReference>
<dbReference type="InterPro" id="IPR043502">
    <property type="entry name" value="DNA/RNA_pol_sf"/>
</dbReference>
<evidence type="ECO:0000313" key="7">
    <source>
        <dbReference type="Proteomes" id="UP000701853"/>
    </source>
</evidence>
<dbReference type="Pfam" id="PF00665">
    <property type="entry name" value="rve"/>
    <property type="match status" value="1"/>
</dbReference>
<dbReference type="InterPro" id="IPR013103">
    <property type="entry name" value="RVT_2"/>
</dbReference>
<dbReference type="GO" id="GO:0004190">
    <property type="term" value="F:aspartic-type endopeptidase activity"/>
    <property type="evidence" value="ECO:0007669"/>
    <property type="project" value="UniProtKB-KW"/>
</dbReference>
<dbReference type="InterPro" id="IPR057670">
    <property type="entry name" value="SH3_retrovirus"/>
</dbReference>
<sequence>MEDIDFHHPLFLHPSDTPGTILISHRLTGVENYSVWSRSLRIALLAKNKLGFVDGDCRRSTYPDSLRAQWDRCNAFVLSWILNTVSPDLSAGLVFASDSAAVWTDLKDRFSKVDGSRIFFLHQSIAHLTQGDATISSYFTQLKLLWDEYTALVPFFTCDCEVAQQNSSHLHQQRLFQFLMGLNETYAAVRSQILLMQPLPSVNRAYSLIVQEEAHRSLSSVLPHASEPIALLSTASGNRKKFNGTCDFCKVKGHKKDSCYRLIGFPPDFKFNRKKASPAALAVSSDDSLLSSQSAPVFTPQQYSELLELLKNNRPVPAPAVNCAGIPSRTPFSANSNFTWILDTGATNHICFDSTFLNLPVAYPPNSHFVQLPNGKHSAITHSGSLSLSPDITLTNVLCVPHFNHNLISVSKLALDLQCAVIFYPNFCILQDLSNGRMKGIGRHLNGLYFFEPFSALVRSPTSPSCMTSIANSISLWHARLGHVPVNKLNRLSFFHNLPINKDFTCSICPMARQSKLPFPPSVSRATTPFSLLHLDVWGPYRVSTHSGHRFFLTIVDDHTRMTWVYLLKLKSDVVIALKKFFLMVQTQFSAVIQTVRSDNGSEFFNSSCSSFFESLGIIHQSSCIDTPQQNGIAERKHRHLLEIARALRFHSNVPLKFWGDCILAACYIINRLPSSVLAWRTPFELLYKKPPNFSHFRVFGCLCFAVKPHNSDKFSSRSLPSVFLGYSPSKKGYILFCLDSQKFFVSRNVHFVEDVFPFKSSSSNSVFLSHLPLKTQAFVSSISHITEPLSYFEARHSPHWVQAMQEEIRALESNHTWTVVPLPPGKVPIGCKWVYKIKLRASGEIERYKARLVAKGYNQKEGIDYLDTFSPVAKMVTVRTILALAASLNWSLCQMDVSNAFLQGDLHEEVFMVLPEGFRSQGEHMVCRLQKSLYGLKQASRQWNAKLTEALMLAGFEQRVLNQNFKMKDLGDLLYFLGIEILRSQEGILLNQLKYAQDLIKDTGLSKAKVALTPLEQNQKLTTAEFDEVVQQHQDDKLLEDKAVYQRLIGRLIYLTHTRPDITFAAFNKHQLVAYCDSDWASCPMSRRSVSGFCVHLGDSLISWKSKKQCTVSKSSAEAEYRSMAAVTSELVWLSGLFKELEISVDKPMKLFCDNKAALQIAANPVYHERTKHIEIDCHFIREKIREGLIATEHVPTADQLADVMTKALGSQQHSHLISKLGLKNIFIPPT</sequence>
<reference evidence="6 7" key="1">
    <citation type="journal article" date="2021" name="bioRxiv">
        <title>The Gossypium anomalum genome as a resource for cotton improvement and evolutionary analysis of hybrid incompatibility.</title>
        <authorList>
            <person name="Grover C.E."/>
            <person name="Yuan D."/>
            <person name="Arick M.A."/>
            <person name="Miller E.R."/>
            <person name="Hu G."/>
            <person name="Peterson D.G."/>
            <person name="Wendel J.F."/>
            <person name="Udall J.A."/>
        </authorList>
    </citation>
    <scope>NUCLEOTIDE SEQUENCE [LARGE SCALE GENOMIC DNA]</scope>
    <source>
        <strain evidence="6">JFW-Udall</strain>
        <tissue evidence="6">Leaf</tissue>
    </source>
</reference>
<feature type="domain" description="Integrase catalytic" evidence="5">
    <location>
        <begin position="525"/>
        <end position="691"/>
    </location>
</feature>
<dbReference type="GO" id="GO:0006508">
    <property type="term" value="P:proteolysis"/>
    <property type="evidence" value="ECO:0007669"/>
    <property type="project" value="UniProtKB-KW"/>
</dbReference>
<dbReference type="PANTHER" id="PTHR42648:SF31">
    <property type="entry name" value="RNA-DIRECTED DNA POLYMERASE"/>
    <property type="match status" value="1"/>
</dbReference>
<comment type="caution">
    <text evidence="6">The sequence shown here is derived from an EMBL/GenBank/DDBJ whole genome shotgun (WGS) entry which is preliminary data.</text>
</comment>
<dbReference type="Pfam" id="PF07727">
    <property type="entry name" value="RVT_2"/>
    <property type="match status" value="2"/>
</dbReference>
<dbReference type="Pfam" id="PF25597">
    <property type="entry name" value="SH3_retrovirus"/>
    <property type="match status" value="1"/>
</dbReference>
<name>A0A8J6CU53_9ROSI</name>
<dbReference type="InterPro" id="IPR001584">
    <property type="entry name" value="Integrase_cat-core"/>
</dbReference>
<dbReference type="OrthoDB" id="1002462at2759"/>
<dbReference type="PANTHER" id="PTHR42648">
    <property type="entry name" value="TRANSPOSASE, PUTATIVE-RELATED"/>
    <property type="match status" value="1"/>
</dbReference>
<keyword evidence="4" id="KW-0378">Hydrolase</keyword>
<evidence type="ECO:0000256" key="3">
    <source>
        <dbReference type="ARBA" id="ARBA00022750"/>
    </source>
</evidence>
<dbReference type="Gene3D" id="3.30.420.10">
    <property type="entry name" value="Ribonuclease H-like superfamily/Ribonuclease H"/>
    <property type="match status" value="1"/>
</dbReference>
<dbReference type="GO" id="GO:0015074">
    <property type="term" value="P:DNA integration"/>
    <property type="evidence" value="ECO:0007669"/>
    <property type="project" value="InterPro"/>
</dbReference>
<evidence type="ECO:0000256" key="2">
    <source>
        <dbReference type="ARBA" id="ARBA00022723"/>
    </source>
</evidence>
<keyword evidence="1" id="KW-0645">Protease</keyword>
<dbReference type="EMBL" id="JAHUZN010000009">
    <property type="protein sequence ID" value="KAG8483501.1"/>
    <property type="molecule type" value="Genomic_DNA"/>
</dbReference>
<dbReference type="InterPro" id="IPR029472">
    <property type="entry name" value="Copia-like_N"/>
</dbReference>
<dbReference type="Proteomes" id="UP000701853">
    <property type="component" value="Chromosome 9"/>
</dbReference>
<dbReference type="InterPro" id="IPR025724">
    <property type="entry name" value="GAG-pre-integrase_dom"/>
</dbReference>
<gene>
    <name evidence="6" type="ORF">CXB51_023279</name>
</gene>
<dbReference type="GO" id="GO:0003676">
    <property type="term" value="F:nucleic acid binding"/>
    <property type="evidence" value="ECO:0007669"/>
    <property type="project" value="InterPro"/>
</dbReference>
<dbReference type="InterPro" id="IPR054722">
    <property type="entry name" value="PolX-like_BBD"/>
</dbReference>